<evidence type="ECO:0000313" key="2">
    <source>
        <dbReference type="Proteomes" id="UP000271098"/>
    </source>
</evidence>
<name>A0A183E8L8_9BILA</name>
<protein>
    <submittedName>
        <fullName evidence="3">DPPIV_N domain-containing protein</fullName>
    </submittedName>
</protein>
<organism evidence="3">
    <name type="scientific">Gongylonema pulchrum</name>
    <dbReference type="NCBI Taxonomy" id="637853"/>
    <lineage>
        <taxon>Eukaryota</taxon>
        <taxon>Metazoa</taxon>
        <taxon>Ecdysozoa</taxon>
        <taxon>Nematoda</taxon>
        <taxon>Chromadorea</taxon>
        <taxon>Rhabditida</taxon>
        <taxon>Spirurina</taxon>
        <taxon>Spiruromorpha</taxon>
        <taxon>Spiruroidea</taxon>
        <taxon>Gongylonematidae</taxon>
        <taxon>Gongylonema</taxon>
    </lineage>
</organism>
<sequence length="75" mass="8322">MAYWQVATPHRLAGVLTPPDVHIVAPRRLIYYTIQPSAGNPETGALVSHGSKSIQAEAYQLYECTEWLQLSAAQR</sequence>
<evidence type="ECO:0000313" key="1">
    <source>
        <dbReference type="EMBL" id="VDN29569.1"/>
    </source>
</evidence>
<dbReference type="WBParaSite" id="GPUH_0001733101-mRNA-1">
    <property type="protein sequence ID" value="GPUH_0001733101-mRNA-1"/>
    <property type="gene ID" value="GPUH_0001733101"/>
</dbReference>
<accession>A0A183E8L8</accession>
<evidence type="ECO:0000313" key="3">
    <source>
        <dbReference type="WBParaSite" id="GPUH_0001733101-mRNA-1"/>
    </source>
</evidence>
<proteinExistence type="predicted"/>
<keyword evidence="2" id="KW-1185">Reference proteome</keyword>
<dbReference type="AlphaFoldDB" id="A0A183E8L8"/>
<dbReference type="EMBL" id="UYRT01085004">
    <property type="protein sequence ID" value="VDN29569.1"/>
    <property type="molecule type" value="Genomic_DNA"/>
</dbReference>
<gene>
    <name evidence="1" type="ORF">GPUH_LOCUS17309</name>
</gene>
<reference evidence="3" key="1">
    <citation type="submission" date="2016-06" db="UniProtKB">
        <authorList>
            <consortium name="WormBaseParasite"/>
        </authorList>
    </citation>
    <scope>IDENTIFICATION</scope>
</reference>
<dbReference type="Proteomes" id="UP000271098">
    <property type="component" value="Unassembled WGS sequence"/>
</dbReference>
<reference evidence="1 2" key="2">
    <citation type="submission" date="2018-11" db="EMBL/GenBank/DDBJ databases">
        <authorList>
            <consortium name="Pathogen Informatics"/>
        </authorList>
    </citation>
    <scope>NUCLEOTIDE SEQUENCE [LARGE SCALE GENOMIC DNA]</scope>
</reference>